<organism evidence="1 2">
    <name type="scientific">Actinomyces glycerinitolerans</name>
    <dbReference type="NCBI Taxonomy" id="1892869"/>
    <lineage>
        <taxon>Bacteria</taxon>
        <taxon>Bacillati</taxon>
        <taxon>Actinomycetota</taxon>
        <taxon>Actinomycetes</taxon>
        <taxon>Actinomycetales</taxon>
        <taxon>Actinomycetaceae</taxon>
        <taxon>Actinomyces</taxon>
    </lineage>
</organism>
<gene>
    <name evidence="1" type="ORF">ACGLYG10_2316</name>
</gene>
<evidence type="ECO:0000313" key="2">
    <source>
        <dbReference type="Proteomes" id="UP000184291"/>
    </source>
</evidence>
<dbReference type="AlphaFoldDB" id="A0A1M4S1G7"/>
<name>A0A1M4S1G7_9ACTO</name>
<accession>A0A1M4S1G7</accession>
<dbReference type="RefSeq" id="WP_073331949.1">
    <property type="nucleotide sequence ID" value="NZ_FQTT01000012.1"/>
</dbReference>
<dbReference type="OrthoDB" id="4730461at2"/>
<dbReference type="Pfam" id="PF19807">
    <property type="entry name" value="DUF6290"/>
    <property type="match status" value="1"/>
</dbReference>
<proteinExistence type="predicted"/>
<keyword evidence="2" id="KW-1185">Reference proteome</keyword>
<protein>
    <submittedName>
        <fullName evidence="1">Uncharacterized protein</fullName>
    </submittedName>
</protein>
<evidence type="ECO:0000313" key="1">
    <source>
        <dbReference type="EMBL" id="SHE26073.1"/>
    </source>
</evidence>
<dbReference type="Proteomes" id="UP000184291">
    <property type="component" value="Unassembled WGS sequence"/>
</dbReference>
<sequence>MAKTVDAEMIAKMREESEVTREAEYPVNTVPVRPNRSQVYSVRLTPQEREAIEAVAEAKHLPASTLVRAWILERLEAEHAA</sequence>
<reference evidence="2" key="1">
    <citation type="submission" date="2016-09" db="EMBL/GenBank/DDBJ databases">
        <authorList>
            <person name="Strepis N."/>
        </authorList>
    </citation>
    <scope>NUCLEOTIDE SEQUENCE [LARGE SCALE GENOMIC DNA]</scope>
</reference>
<dbReference type="EMBL" id="FQTT01000012">
    <property type="protein sequence ID" value="SHE26073.1"/>
    <property type="molecule type" value="Genomic_DNA"/>
</dbReference>
<dbReference type="STRING" id="1892869.ACGLYG10_2316"/>
<dbReference type="InterPro" id="IPR046257">
    <property type="entry name" value="DUF6290"/>
</dbReference>